<sequence length="65" mass="7194">MATKTTHPPPAPDWTGLMQCPFCEAALENPGAGFMAHLRENSTCERGFERWRDNVAGDMRGEWGG</sequence>
<gene>
    <name evidence="1" type="ORF">AArcSl_1165</name>
</gene>
<dbReference type="Pfam" id="PF24333">
    <property type="entry name" value="DUF7501"/>
    <property type="match status" value="1"/>
</dbReference>
<protein>
    <submittedName>
        <fullName evidence="1">Uncharacterized protein</fullName>
    </submittedName>
</protein>
<dbReference type="GeneID" id="37877511"/>
<organism evidence="1 2">
    <name type="scientific">Halalkaliarchaeum desulfuricum</name>
    <dbReference type="NCBI Taxonomy" id="2055893"/>
    <lineage>
        <taxon>Archaea</taxon>
        <taxon>Methanobacteriati</taxon>
        <taxon>Methanobacteriota</taxon>
        <taxon>Stenosarchaea group</taxon>
        <taxon>Halobacteria</taxon>
        <taxon>Halobacteriales</taxon>
        <taxon>Haloferacaceae</taxon>
        <taxon>Halalkaliarchaeum</taxon>
    </lineage>
</organism>
<dbReference type="OrthoDB" id="179461at2157"/>
<proteinExistence type="predicted"/>
<dbReference type="EMBL" id="CP025066">
    <property type="protein sequence ID" value="AUX08799.1"/>
    <property type="molecule type" value="Genomic_DNA"/>
</dbReference>
<name>A0A343TI77_9EURY</name>
<dbReference type="KEGG" id="hdf:AArcSl_1165"/>
<reference evidence="2" key="1">
    <citation type="submission" date="2017-11" db="EMBL/GenBank/DDBJ databases">
        <title>Phenotypic and genomic properties of facultatively anaerobic sulfur-reducing natronoarchaea from hypersaline soda lakes.</title>
        <authorList>
            <person name="Sorokin D.Y."/>
            <person name="Kublanov I.V."/>
            <person name="Roman P."/>
            <person name="Sinninghe Damste J.S."/>
            <person name="Golyshin P.N."/>
            <person name="Rojo D."/>
            <person name="Ciordia S."/>
            <person name="Mena M.D.C."/>
            <person name="Ferrer M."/>
            <person name="Messina E."/>
            <person name="Smedile F."/>
            <person name="La Spada G."/>
            <person name="La Cono V."/>
            <person name="Yakimov M.M."/>
        </authorList>
    </citation>
    <scope>NUCLEOTIDE SEQUENCE [LARGE SCALE GENOMIC DNA]</scope>
    <source>
        <strain evidence="2">AArc-Sl</strain>
    </source>
</reference>
<accession>A0A343TI77</accession>
<dbReference type="Proteomes" id="UP000263012">
    <property type="component" value="Chromosome"/>
</dbReference>
<dbReference type="InterPro" id="IPR055924">
    <property type="entry name" value="DUF7501"/>
</dbReference>
<evidence type="ECO:0000313" key="2">
    <source>
        <dbReference type="Proteomes" id="UP000263012"/>
    </source>
</evidence>
<keyword evidence="2" id="KW-1185">Reference proteome</keyword>
<dbReference type="RefSeq" id="WP_119816340.1">
    <property type="nucleotide sequence ID" value="NZ_CP025066.1"/>
</dbReference>
<evidence type="ECO:0000313" key="1">
    <source>
        <dbReference type="EMBL" id="AUX08799.1"/>
    </source>
</evidence>
<dbReference type="AlphaFoldDB" id="A0A343TI77"/>